<dbReference type="EMBL" id="CH445366">
    <property type="protein sequence ID" value="EAT76646.1"/>
    <property type="molecule type" value="Genomic_DNA"/>
</dbReference>
<reference evidence="3" key="1">
    <citation type="journal article" date="2007" name="Plant Cell">
        <title>Dothideomycete-plant interactions illuminated by genome sequencing and EST analysis of the wheat pathogen Stagonospora nodorum.</title>
        <authorList>
            <person name="Hane J.K."/>
            <person name="Lowe R.G."/>
            <person name="Solomon P.S."/>
            <person name="Tan K.C."/>
            <person name="Schoch C.L."/>
            <person name="Spatafora J.W."/>
            <person name="Crous P.W."/>
            <person name="Kodira C."/>
            <person name="Birren B.W."/>
            <person name="Galagan J.E."/>
            <person name="Torriani S.F."/>
            <person name="McDonald B.A."/>
            <person name="Oliver R.P."/>
        </authorList>
    </citation>
    <scope>NUCLEOTIDE SEQUENCE [LARGE SCALE GENOMIC DNA]</scope>
    <source>
        <strain evidence="3">SN15 / ATCC MYA-4574 / FGSC 10173</strain>
    </source>
</reference>
<organism evidence="2 3">
    <name type="scientific">Phaeosphaeria nodorum (strain SN15 / ATCC MYA-4574 / FGSC 10173)</name>
    <name type="common">Glume blotch fungus</name>
    <name type="synonym">Parastagonospora nodorum</name>
    <dbReference type="NCBI Taxonomy" id="321614"/>
    <lineage>
        <taxon>Eukaryota</taxon>
        <taxon>Fungi</taxon>
        <taxon>Dikarya</taxon>
        <taxon>Ascomycota</taxon>
        <taxon>Pezizomycotina</taxon>
        <taxon>Dothideomycetes</taxon>
        <taxon>Pleosporomycetidae</taxon>
        <taxon>Pleosporales</taxon>
        <taxon>Pleosporineae</taxon>
        <taxon>Phaeosphaeriaceae</taxon>
        <taxon>Parastagonospora</taxon>
    </lineage>
</organism>
<evidence type="ECO:0000313" key="2">
    <source>
        <dbReference type="EMBL" id="EAT76646.1"/>
    </source>
</evidence>
<feature type="compositionally biased region" description="Polar residues" evidence="1">
    <location>
        <begin position="75"/>
        <end position="89"/>
    </location>
</feature>
<dbReference type="InParanoid" id="Q0TWZ9"/>
<protein>
    <submittedName>
        <fullName evidence="2">Uncharacterized protein</fullName>
    </submittedName>
</protein>
<name>Q0TWZ9_PHANO</name>
<proteinExistence type="predicted"/>
<feature type="region of interest" description="Disordered" evidence="1">
    <location>
        <begin position="49"/>
        <end position="89"/>
    </location>
</feature>
<evidence type="ECO:0000313" key="3">
    <source>
        <dbReference type="Proteomes" id="UP000001055"/>
    </source>
</evidence>
<dbReference type="AlphaFoldDB" id="Q0TWZ9"/>
<dbReference type="KEGG" id="pno:SNOG_16067"/>
<sequence>MVQMCWPMSCTWLPPSFLRLAEVLPETPQGCRATRLADVLGLDAGNAADEEQVQGAGDMGSGPTGTGETERLAPQGTSEKSDGTTVLYS</sequence>
<evidence type="ECO:0000256" key="1">
    <source>
        <dbReference type="SAM" id="MobiDB-lite"/>
    </source>
</evidence>
<dbReference type="RefSeq" id="XP_001806196.1">
    <property type="nucleotide sequence ID" value="XM_001806144.1"/>
</dbReference>
<accession>Q0TWZ9</accession>
<gene>
    <name evidence="2" type="ORF">SNOG_16067</name>
</gene>
<dbReference type="GeneID" id="5983126"/>
<dbReference type="Proteomes" id="UP000001055">
    <property type="component" value="Unassembled WGS sequence"/>
</dbReference>